<dbReference type="EMBL" id="CP097507">
    <property type="protein sequence ID" value="URE02676.1"/>
    <property type="molecule type" value="Genomic_DNA"/>
</dbReference>
<dbReference type="GO" id="GO:0010417">
    <property type="term" value="P:glucuronoxylan biosynthetic process"/>
    <property type="evidence" value="ECO:0007669"/>
    <property type="project" value="TreeGrafter"/>
</dbReference>
<dbReference type="OrthoDB" id="675023at2759"/>
<keyword evidence="9 12" id="KW-0472">Membrane</keyword>
<evidence type="ECO:0000256" key="7">
    <source>
        <dbReference type="ARBA" id="ARBA00022989"/>
    </source>
</evidence>
<feature type="transmembrane region" description="Helical" evidence="12">
    <location>
        <begin position="17"/>
        <end position="35"/>
    </location>
</feature>
<dbReference type="Proteomes" id="UP001055439">
    <property type="component" value="Chromosome 5"/>
</dbReference>
<dbReference type="Pfam" id="PF03360">
    <property type="entry name" value="Glyco_transf_43"/>
    <property type="match status" value="1"/>
</dbReference>
<dbReference type="GO" id="GO:0071555">
    <property type="term" value="P:cell wall organization"/>
    <property type="evidence" value="ECO:0007669"/>
    <property type="project" value="UniProtKB-KW"/>
</dbReference>
<dbReference type="Gene3D" id="3.90.550.10">
    <property type="entry name" value="Spore Coat Polysaccharide Biosynthesis Protein SpsA, Chain A"/>
    <property type="match status" value="1"/>
</dbReference>
<evidence type="ECO:0000256" key="3">
    <source>
        <dbReference type="ARBA" id="ARBA00022676"/>
    </source>
</evidence>
<keyword evidence="11 12" id="KW-0961">Cell wall biogenesis/degradation</keyword>
<dbReference type="PANTHER" id="PTHR10896:SF59">
    <property type="entry name" value="BETA-1,4-XYLOSYLTRANSFERASE IRX9"/>
    <property type="match status" value="1"/>
</dbReference>
<evidence type="ECO:0000256" key="1">
    <source>
        <dbReference type="ARBA" id="ARBA00004323"/>
    </source>
</evidence>
<keyword evidence="3" id="KW-0328">Glycosyltransferase</keyword>
<comment type="subcellular location">
    <subcellularLocation>
        <location evidence="1 12">Golgi apparatus membrane</location>
        <topology evidence="1 12">Single-pass type II membrane protein</topology>
    </subcellularLocation>
</comment>
<dbReference type="AlphaFoldDB" id="A0A9E7K2P5"/>
<keyword evidence="6 12" id="KW-0735">Signal-anchor</keyword>
<keyword evidence="10" id="KW-0325">Glycoprotein</keyword>
<evidence type="ECO:0000256" key="12">
    <source>
        <dbReference type="RuleBase" id="RU363127"/>
    </source>
</evidence>
<evidence type="ECO:0000256" key="10">
    <source>
        <dbReference type="ARBA" id="ARBA00023180"/>
    </source>
</evidence>
<keyword evidence="7 12" id="KW-1133">Transmembrane helix</keyword>
<accession>A0A9E7K2P5</accession>
<dbReference type="EC" id="2.4.-.-" evidence="12"/>
<keyword evidence="15" id="KW-1185">Reference proteome</keyword>
<comment type="function">
    <text evidence="12">Involved in the synthesis of glucuronoxylan hemicellulose in secondary cell walls.</text>
</comment>
<evidence type="ECO:0000313" key="14">
    <source>
        <dbReference type="EMBL" id="URE02676.1"/>
    </source>
</evidence>
<name>A0A9E7K2P5_9LILI</name>
<dbReference type="InterPro" id="IPR029044">
    <property type="entry name" value="Nucleotide-diphossugar_trans"/>
</dbReference>
<dbReference type="SUPFAM" id="SSF53448">
    <property type="entry name" value="Nucleotide-diphospho-sugar transferases"/>
    <property type="match status" value="1"/>
</dbReference>
<evidence type="ECO:0000256" key="2">
    <source>
        <dbReference type="ARBA" id="ARBA00007706"/>
    </source>
</evidence>
<evidence type="ECO:0000256" key="13">
    <source>
        <dbReference type="SAM" id="MobiDB-lite"/>
    </source>
</evidence>
<sequence>MGSLDRSKKRSHLAKKALVHFSLCFVMGFFTGFAPHSTATLFRHRPVKSVGVVDASLIQIPRSFPAAVLPEGDADPPPPKDVGRDREPQSPSRRLLIVVTTTRSNDRLQGAYLRRLAHTLRLVPPPLLWVVVQAHADALATAEMLRTTGVVYRHLTFKENFTDPAAEADHQRNVALSHVEFHRLAGIVHFAAASNVYDLRFFDEIREIQAFGAWPVADVSTNGKRAVLDGPICHSSKVEGWILKDLSGDKRLSVTSTDMNPKPPKINISGFGFNSSILWDPERWGRSTSLPDTSQDSIKFVHEVILEDGTKLKGIPADCSRIMVEISHLPINIILSLLPAVLSLGGCSYSIGRFSIMATSPGCSTAGGSAVASEDARISTSAFIGRVLAADGTEPLVFSSSLASS</sequence>
<evidence type="ECO:0000313" key="15">
    <source>
        <dbReference type="Proteomes" id="UP001055439"/>
    </source>
</evidence>
<evidence type="ECO:0000256" key="9">
    <source>
        <dbReference type="ARBA" id="ARBA00023136"/>
    </source>
</evidence>
<evidence type="ECO:0000256" key="8">
    <source>
        <dbReference type="ARBA" id="ARBA00023034"/>
    </source>
</evidence>
<keyword evidence="5 12" id="KW-0812">Transmembrane</keyword>
<gene>
    <name evidence="14" type="ORF">MUK42_19299</name>
</gene>
<dbReference type="GO" id="GO:0015018">
    <property type="term" value="F:galactosylgalactosylxylosylprotein 3-beta-glucuronosyltransferase activity"/>
    <property type="evidence" value="ECO:0007669"/>
    <property type="project" value="InterPro"/>
</dbReference>
<keyword evidence="4 12" id="KW-0808">Transferase</keyword>
<evidence type="ECO:0000256" key="11">
    <source>
        <dbReference type="ARBA" id="ARBA00023316"/>
    </source>
</evidence>
<comment type="similarity">
    <text evidence="2 12">Belongs to the glycosyltransferase 43 family.</text>
</comment>
<dbReference type="InterPro" id="IPR005027">
    <property type="entry name" value="Glyco_trans_43"/>
</dbReference>
<evidence type="ECO:0000256" key="4">
    <source>
        <dbReference type="ARBA" id="ARBA00022679"/>
    </source>
</evidence>
<feature type="region of interest" description="Disordered" evidence="13">
    <location>
        <begin position="67"/>
        <end position="90"/>
    </location>
</feature>
<dbReference type="FunFam" id="3.90.550.10:FF:000084">
    <property type="entry name" value="Glycosyltransferases"/>
    <property type="match status" value="1"/>
</dbReference>
<reference evidence="14" key="1">
    <citation type="submission" date="2022-05" db="EMBL/GenBank/DDBJ databases">
        <title>The Musa troglodytarum L. genome provides insights into the mechanism of non-climacteric behaviour and enrichment of carotenoids.</title>
        <authorList>
            <person name="Wang J."/>
        </authorList>
    </citation>
    <scope>NUCLEOTIDE SEQUENCE</scope>
    <source>
        <tissue evidence="14">Leaf</tissue>
    </source>
</reference>
<protein>
    <recommendedName>
        <fullName evidence="12">Glycosyltransferases</fullName>
        <ecNumber evidence="12">2.4.-.-</ecNumber>
    </recommendedName>
</protein>
<proteinExistence type="inferred from homology"/>
<evidence type="ECO:0000256" key="6">
    <source>
        <dbReference type="ARBA" id="ARBA00022968"/>
    </source>
</evidence>
<evidence type="ECO:0000256" key="5">
    <source>
        <dbReference type="ARBA" id="ARBA00022692"/>
    </source>
</evidence>
<organism evidence="14 15">
    <name type="scientific">Musa troglodytarum</name>
    <name type="common">fe'i banana</name>
    <dbReference type="NCBI Taxonomy" id="320322"/>
    <lineage>
        <taxon>Eukaryota</taxon>
        <taxon>Viridiplantae</taxon>
        <taxon>Streptophyta</taxon>
        <taxon>Embryophyta</taxon>
        <taxon>Tracheophyta</taxon>
        <taxon>Spermatophyta</taxon>
        <taxon>Magnoliopsida</taxon>
        <taxon>Liliopsida</taxon>
        <taxon>Zingiberales</taxon>
        <taxon>Musaceae</taxon>
        <taxon>Musa</taxon>
    </lineage>
</organism>
<dbReference type="GO" id="GO:0042285">
    <property type="term" value="F:xylosyltransferase activity"/>
    <property type="evidence" value="ECO:0007669"/>
    <property type="project" value="TreeGrafter"/>
</dbReference>
<keyword evidence="8 12" id="KW-0333">Golgi apparatus</keyword>
<dbReference type="GO" id="GO:0009834">
    <property type="term" value="P:plant-type secondary cell wall biogenesis"/>
    <property type="evidence" value="ECO:0007669"/>
    <property type="project" value="TreeGrafter"/>
</dbReference>
<dbReference type="PANTHER" id="PTHR10896">
    <property type="entry name" value="GALACTOSYLGALACTOSYLXYLOSYLPROTEIN 3-BETA-GLUCURONOSYLTRANSFERASE BETA-1,3-GLUCURONYLTRANSFERASE"/>
    <property type="match status" value="1"/>
</dbReference>
<dbReference type="GO" id="GO:0000139">
    <property type="term" value="C:Golgi membrane"/>
    <property type="evidence" value="ECO:0007669"/>
    <property type="project" value="UniProtKB-SubCell"/>
</dbReference>